<dbReference type="RefSeq" id="WP_193521783.1">
    <property type="nucleotide sequence ID" value="NZ_CBCSDF010000001.1"/>
</dbReference>
<dbReference type="EMBL" id="CP137578">
    <property type="protein sequence ID" value="WOX30269.1"/>
    <property type="molecule type" value="Genomic_DNA"/>
</dbReference>
<evidence type="ECO:0000313" key="1">
    <source>
        <dbReference type="EMBL" id="NLR21360.1"/>
    </source>
</evidence>
<dbReference type="Proteomes" id="UP000646877">
    <property type="component" value="Unassembled WGS sequence"/>
</dbReference>
<organism evidence="1 3">
    <name type="scientific">Pseudoalteromonas maricaloris</name>
    <dbReference type="NCBI Taxonomy" id="184924"/>
    <lineage>
        <taxon>Bacteria</taxon>
        <taxon>Pseudomonadati</taxon>
        <taxon>Pseudomonadota</taxon>
        <taxon>Gammaproteobacteria</taxon>
        <taxon>Alteromonadales</taxon>
        <taxon>Pseudoalteromonadaceae</taxon>
        <taxon>Pseudoalteromonas</taxon>
    </lineage>
</organism>
<reference evidence="2 4" key="2">
    <citation type="submission" date="2023-10" db="EMBL/GenBank/DDBJ databases">
        <title>To unveil natural product biosynthetic capacity in Pseudoalteromonas.</title>
        <authorList>
            <person name="Wang J."/>
        </authorList>
    </citation>
    <scope>NUCLEOTIDE SEQUENCE [LARGE SCALE GENOMIC DNA]</scope>
    <source>
        <strain evidence="2 4">DSM 15914</strain>
    </source>
</reference>
<gene>
    <name evidence="1" type="ORF">F9Y85_08530</name>
    <name evidence="2" type="ORF">R5H13_08430</name>
</gene>
<dbReference type="PROSITE" id="PS51257">
    <property type="entry name" value="PROKAR_LIPOPROTEIN"/>
    <property type="match status" value="1"/>
</dbReference>
<reference evidence="1" key="1">
    <citation type="submission" date="2019-10" db="EMBL/GenBank/DDBJ databases">
        <authorList>
            <person name="Paulsen S."/>
        </authorList>
    </citation>
    <scope>NUCLEOTIDE SEQUENCE</scope>
    <source>
        <strain evidence="1">LMG 19692</strain>
    </source>
</reference>
<name>A0A8I2H9D9_9GAMM</name>
<dbReference type="EMBL" id="WEIA01000004">
    <property type="protein sequence ID" value="NLR21360.1"/>
    <property type="molecule type" value="Genomic_DNA"/>
</dbReference>
<proteinExistence type="predicted"/>
<evidence type="ECO:0000313" key="2">
    <source>
        <dbReference type="EMBL" id="WOX30269.1"/>
    </source>
</evidence>
<dbReference type="InterPro" id="IPR021431">
    <property type="entry name" value="DUF3080"/>
</dbReference>
<keyword evidence="4" id="KW-1185">Reference proteome</keyword>
<dbReference type="Proteomes" id="UP001304419">
    <property type="component" value="Chromosome 1"/>
</dbReference>
<dbReference type="AlphaFoldDB" id="A0A8I2H9D9"/>
<accession>A0A8I2H9D9</accession>
<evidence type="ECO:0000313" key="4">
    <source>
        <dbReference type="Proteomes" id="UP001304419"/>
    </source>
</evidence>
<evidence type="ECO:0000313" key="3">
    <source>
        <dbReference type="Proteomes" id="UP000646877"/>
    </source>
</evidence>
<protein>
    <submittedName>
        <fullName evidence="1">DUF3080 domain-containing protein</fullName>
    </submittedName>
    <submittedName>
        <fullName evidence="2">DUF3080 family protein</fullName>
    </submittedName>
</protein>
<dbReference type="Pfam" id="PF11279">
    <property type="entry name" value="DUF3080"/>
    <property type="match status" value="1"/>
</dbReference>
<sequence length="331" mass="37399">MRLVKRIASTLILSTLVGCSKQPSDIAVEYQQRLASATDIEVVHTAPLYNPEVQKVPLPTSELTISMLDIVTAGHCKVTNLVAAHNNQLGKVSYPSERLKYNILFIQQAPHCIQHPNTSDELQQTLTQAVQEKKQQLPRYFLHMMTFERELASLSLLLAEEVPLELPAAHSNMLEAVNELAELVINMDTPENLSPTTLTPAIKVLSQRFISSLVTSVRKQTQLNNATTSQLQQLRLRDGLCKSGGNKKQAEIINNIFNKYYLSILQPYQAMLSLSMEELISAWQPIHLLYQNNNVVDPLTLQQHLDNLKDSAKAHVKWWQKFYELCEIPPV</sequence>